<accession>A0A1G2C8N0</accession>
<dbReference type="AlphaFoldDB" id="A0A1G2C8N0"/>
<name>A0A1G2C8N0_9BACT</name>
<reference evidence="1 2" key="1">
    <citation type="journal article" date="2016" name="Nat. Commun.">
        <title>Thousands of microbial genomes shed light on interconnected biogeochemical processes in an aquifer system.</title>
        <authorList>
            <person name="Anantharaman K."/>
            <person name="Brown C.T."/>
            <person name="Hug L.A."/>
            <person name="Sharon I."/>
            <person name="Castelle C.J."/>
            <person name="Probst A.J."/>
            <person name="Thomas B.C."/>
            <person name="Singh A."/>
            <person name="Wilkins M.J."/>
            <person name="Karaoz U."/>
            <person name="Brodie E.L."/>
            <person name="Williams K.H."/>
            <person name="Hubbard S.S."/>
            <person name="Banfield J.F."/>
        </authorList>
    </citation>
    <scope>NUCLEOTIDE SEQUENCE [LARGE SCALE GENOMIC DNA]</scope>
</reference>
<evidence type="ECO:0000313" key="1">
    <source>
        <dbReference type="EMBL" id="OGY97010.1"/>
    </source>
</evidence>
<proteinExistence type="predicted"/>
<sequence>MSFVASCSFAWARMTPAERLKLLDGLKAKMASQPDIWDGVPIEAMADTPDFDSLPSDLQGHLMFAMGERGLTVEQFVDRFERAFGQKPR</sequence>
<evidence type="ECO:0000313" key="2">
    <source>
        <dbReference type="Proteomes" id="UP000176349"/>
    </source>
</evidence>
<organism evidence="1 2">
    <name type="scientific">Candidatus Liptonbacteria bacterium GWC1_60_9</name>
    <dbReference type="NCBI Taxonomy" id="1798645"/>
    <lineage>
        <taxon>Bacteria</taxon>
        <taxon>Candidatus Liptoniibacteriota</taxon>
    </lineage>
</organism>
<protein>
    <submittedName>
        <fullName evidence="1">Uncharacterized protein</fullName>
    </submittedName>
</protein>
<dbReference type="Proteomes" id="UP000176349">
    <property type="component" value="Unassembled WGS sequence"/>
</dbReference>
<comment type="caution">
    <text evidence="1">The sequence shown here is derived from an EMBL/GenBank/DDBJ whole genome shotgun (WGS) entry which is preliminary data.</text>
</comment>
<gene>
    <name evidence="1" type="ORF">A2128_01435</name>
</gene>
<dbReference type="EMBL" id="MHKV01000026">
    <property type="protein sequence ID" value="OGY97010.1"/>
    <property type="molecule type" value="Genomic_DNA"/>
</dbReference>